<organism evidence="1 2">
    <name type="scientific">Colletotrichum tofieldiae</name>
    <dbReference type="NCBI Taxonomy" id="708197"/>
    <lineage>
        <taxon>Eukaryota</taxon>
        <taxon>Fungi</taxon>
        <taxon>Dikarya</taxon>
        <taxon>Ascomycota</taxon>
        <taxon>Pezizomycotina</taxon>
        <taxon>Sordariomycetes</taxon>
        <taxon>Hypocreomycetidae</taxon>
        <taxon>Glomerellales</taxon>
        <taxon>Glomerellaceae</taxon>
        <taxon>Colletotrichum</taxon>
        <taxon>Colletotrichum spaethianum species complex</taxon>
    </lineage>
</organism>
<dbReference type="AlphaFoldDB" id="A0A166WVP8"/>
<evidence type="ECO:0000313" key="2">
    <source>
        <dbReference type="Proteomes" id="UP000076552"/>
    </source>
</evidence>
<name>A0A166WVP8_9PEZI</name>
<dbReference type="Proteomes" id="UP000076552">
    <property type="component" value="Unassembled WGS sequence"/>
</dbReference>
<keyword evidence="2" id="KW-1185">Reference proteome</keyword>
<comment type="caution">
    <text evidence="1">The sequence shown here is derived from an EMBL/GenBank/DDBJ whole genome shotgun (WGS) entry which is preliminary data.</text>
</comment>
<protein>
    <submittedName>
        <fullName evidence="1">Uncharacterized protein</fullName>
    </submittedName>
</protein>
<reference evidence="1 2" key="1">
    <citation type="submission" date="2015-06" db="EMBL/GenBank/DDBJ databases">
        <title>Survival trade-offs in plant roots during colonization by closely related pathogenic and mutualistic fungi.</title>
        <authorList>
            <person name="Hacquard S."/>
            <person name="Kracher B."/>
            <person name="Hiruma K."/>
            <person name="Weinman A."/>
            <person name="Muench P."/>
            <person name="Garrido Oter R."/>
            <person name="Ver Loren van Themaat E."/>
            <person name="Dallerey J.-F."/>
            <person name="Damm U."/>
            <person name="Henrissat B."/>
            <person name="Lespinet O."/>
            <person name="Thon M."/>
            <person name="Kemen E."/>
            <person name="McHardy A.C."/>
            <person name="Schulze-Lefert P."/>
            <person name="O'Connell R.J."/>
        </authorList>
    </citation>
    <scope>NUCLEOTIDE SEQUENCE [LARGE SCALE GENOMIC DNA]</scope>
    <source>
        <strain evidence="1 2">0861</strain>
    </source>
</reference>
<sequence length="87" mass="9778">MSTIRAPTFDECYLRVRLRYRDEGIALNVRPSYQGGRRVDIGAHHTSRSTAAPEYKLFFAEAASKIQFGYWETPALASVTVVVIAIN</sequence>
<accession>A0A166WVP8</accession>
<dbReference type="EMBL" id="LFIV01000018">
    <property type="protein sequence ID" value="KZL76031.1"/>
    <property type="molecule type" value="Genomic_DNA"/>
</dbReference>
<proteinExistence type="predicted"/>
<evidence type="ECO:0000313" key="1">
    <source>
        <dbReference type="EMBL" id="KZL76031.1"/>
    </source>
</evidence>
<gene>
    <name evidence="1" type="ORF">CT0861_08386</name>
</gene>